<keyword evidence="3" id="KW-0813">Transport</keyword>
<comment type="subcellular location">
    <subcellularLocation>
        <location evidence="1">Periplasm</location>
    </subcellularLocation>
</comment>
<dbReference type="PANTHER" id="PTHR30006">
    <property type="entry name" value="THIAMINE-BINDING PERIPLASMIC PROTEIN-RELATED"/>
    <property type="match status" value="1"/>
</dbReference>
<dbReference type="Gene3D" id="3.40.190.10">
    <property type="entry name" value="Periplasmic binding protein-like II"/>
    <property type="match status" value="2"/>
</dbReference>
<dbReference type="CDD" id="cd13589">
    <property type="entry name" value="PBP2_polyamine_RpCGA009"/>
    <property type="match status" value="1"/>
</dbReference>
<reference evidence="6 7" key="1">
    <citation type="submission" date="2019-09" db="EMBL/GenBank/DDBJ databases">
        <authorList>
            <person name="Depoorter E."/>
        </authorList>
    </citation>
    <scope>NUCLEOTIDE SEQUENCE [LARGE SCALE GENOMIC DNA]</scope>
    <source>
        <strain evidence="6">LMG 20980</strain>
    </source>
</reference>
<dbReference type="PANTHER" id="PTHR30006:SF3">
    <property type="entry name" value="THIAMINE-BINDING PERIPLASMIC PROTEIN"/>
    <property type="match status" value="1"/>
</dbReference>
<proteinExistence type="inferred from homology"/>
<comment type="similarity">
    <text evidence="2">Belongs to the bacterial solute-binding protein 1 family.</text>
</comment>
<protein>
    <submittedName>
        <fullName evidence="6">Spermidine/putrescine ABC transporter substrate-binding protein</fullName>
    </submittedName>
</protein>
<name>A0A6P2GC15_9BURK</name>
<evidence type="ECO:0000313" key="6">
    <source>
        <dbReference type="EMBL" id="VVU51145.1"/>
    </source>
</evidence>
<gene>
    <name evidence="6" type="ORF">BAN20980_03865</name>
</gene>
<evidence type="ECO:0000256" key="4">
    <source>
        <dbReference type="ARBA" id="ARBA00022729"/>
    </source>
</evidence>
<keyword evidence="4" id="KW-0732">Signal</keyword>
<evidence type="ECO:0000256" key="1">
    <source>
        <dbReference type="ARBA" id="ARBA00004418"/>
    </source>
</evidence>
<dbReference type="GO" id="GO:0030288">
    <property type="term" value="C:outer membrane-bounded periplasmic space"/>
    <property type="evidence" value="ECO:0007669"/>
    <property type="project" value="TreeGrafter"/>
</dbReference>
<dbReference type="AlphaFoldDB" id="A0A6P2GC15"/>
<dbReference type="GO" id="GO:0030976">
    <property type="term" value="F:thiamine pyrophosphate binding"/>
    <property type="evidence" value="ECO:0007669"/>
    <property type="project" value="TreeGrafter"/>
</dbReference>
<dbReference type="SUPFAM" id="SSF53850">
    <property type="entry name" value="Periplasmic binding protein-like II"/>
    <property type="match status" value="1"/>
</dbReference>
<dbReference type="GO" id="GO:0015888">
    <property type="term" value="P:thiamine transport"/>
    <property type="evidence" value="ECO:0007669"/>
    <property type="project" value="TreeGrafter"/>
</dbReference>
<evidence type="ECO:0000313" key="7">
    <source>
        <dbReference type="Proteomes" id="UP000494201"/>
    </source>
</evidence>
<evidence type="ECO:0000256" key="2">
    <source>
        <dbReference type="ARBA" id="ARBA00008520"/>
    </source>
</evidence>
<dbReference type="Pfam" id="PF13416">
    <property type="entry name" value="SBP_bac_8"/>
    <property type="match status" value="1"/>
</dbReference>
<dbReference type="Proteomes" id="UP000494201">
    <property type="component" value="Unassembled WGS sequence"/>
</dbReference>
<keyword evidence="5" id="KW-0574">Periplasm</keyword>
<evidence type="ECO:0000256" key="5">
    <source>
        <dbReference type="ARBA" id="ARBA00022764"/>
    </source>
</evidence>
<accession>A0A6P2GC15</accession>
<evidence type="ECO:0000256" key="3">
    <source>
        <dbReference type="ARBA" id="ARBA00022448"/>
    </source>
</evidence>
<dbReference type="EMBL" id="CABVLY010000015">
    <property type="protein sequence ID" value="VVU51145.1"/>
    <property type="molecule type" value="Genomic_DNA"/>
</dbReference>
<dbReference type="GO" id="GO:0030975">
    <property type="term" value="F:thiamine binding"/>
    <property type="evidence" value="ECO:0007669"/>
    <property type="project" value="TreeGrafter"/>
</dbReference>
<sequence length="368" mass="40700">MGMETISMCEQKASNRIDRQRRHVMKGALALSGAAVLGAPAIVLGQNRKIVTRDPGGPFTQAFSEAFYKPFKQATGITVVGLPAEAEPSGMIKAMVDAKNYQWDMAHISKSTHLALAEQGYLAPIAGKNGLGANARKIPQEMRTDFILGVDIFATVIAYRTDTVKRPPSGWKDFFDIKGYPGLRGLRKNPFDTLEEALMADGVAPGQLYPLDVDRAFRKLNQIKRDVGVWWDNGAQSAQMLKTGEVDMLPIWNGRAQVVIDGGAPVKLVWNQAIWTYEGFSILKGGPNVDMCREFIEFCAQPRQQAIFTDYVCYGPTSPEAFQYVKPNRAPMLPNHGGRLAHMLQANSEYWGKNKDAATDRFNAWLLA</sequence>
<dbReference type="InterPro" id="IPR006059">
    <property type="entry name" value="SBP"/>
</dbReference>
<organism evidence="6 7">
    <name type="scientific">Burkholderia anthina</name>
    <dbReference type="NCBI Taxonomy" id="179879"/>
    <lineage>
        <taxon>Bacteria</taxon>
        <taxon>Pseudomonadati</taxon>
        <taxon>Pseudomonadota</taxon>
        <taxon>Betaproteobacteria</taxon>
        <taxon>Burkholderiales</taxon>
        <taxon>Burkholderiaceae</taxon>
        <taxon>Burkholderia</taxon>
        <taxon>Burkholderia cepacia complex</taxon>
    </lineage>
</organism>